<dbReference type="GeneID" id="20343711"/>
<feature type="compositionally biased region" description="Basic and acidic residues" evidence="1">
    <location>
        <begin position="78"/>
        <end position="92"/>
    </location>
</feature>
<dbReference type="EnsemblFungi" id="EJT78151">
    <property type="protein sequence ID" value="EJT78151"/>
    <property type="gene ID" value="GGTG_03253"/>
</dbReference>
<protein>
    <submittedName>
        <fullName evidence="2 3">Uncharacterized protein</fullName>
    </submittedName>
</protein>
<dbReference type="AlphaFoldDB" id="J3NPP6"/>
<organism evidence="2">
    <name type="scientific">Gaeumannomyces tritici (strain R3-111a-1)</name>
    <name type="common">Wheat and barley take-all root rot fungus</name>
    <name type="synonym">Gaeumannomyces graminis var. tritici</name>
    <dbReference type="NCBI Taxonomy" id="644352"/>
    <lineage>
        <taxon>Eukaryota</taxon>
        <taxon>Fungi</taxon>
        <taxon>Dikarya</taxon>
        <taxon>Ascomycota</taxon>
        <taxon>Pezizomycotina</taxon>
        <taxon>Sordariomycetes</taxon>
        <taxon>Sordariomycetidae</taxon>
        <taxon>Magnaporthales</taxon>
        <taxon>Magnaporthaceae</taxon>
        <taxon>Gaeumannomyces</taxon>
    </lineage>
</organism>
<proteinExistence type="predicted"/>
<dbReference type="Proteomes" id="UP000006039">
    <property type="component" value="Unassembled WGS sequence"/>
</dbReference>
<feature type="region of interest" description="Disordered" evidence="1">
    <location>
        <begin position="71"/>
        <end position="92"/>
    </location>
</feature>
<evidence type="ECO:0000256" key="1">
    <source>
        <dbReference type="SAM" id="MobiDB-lite"/>
    </source>
</evidence>
<reference evidence="2" key="3">
    <citation type="submission" date="2010-09" db="EMBL/GenBank/DDBJ databases">
        <title>Annotation of Gaeumannomyces graminis var. tritici R3-111a-1.</title>
        <authorList>
            <consortium name="The Broad Institute Genome Sequencing Platform"/>
            <person name="Ma L.-J."/>
            <person name="Dead R."/>
            <person name="Young S.K."/>
            <person name="Zeng Q."/>
            <person name="Gargeya S."/>
            <person name="Fitzgerald M."/>
            <person name="Haas B."/>
            <person name="Abouelleil A."/>
            <person name="Alvarado L."/>
            <person name="Arachchi H.M."/>
            <person name="Berlin A."/>
            <person name="Brown A."/>
            <person name="Chapman S.B."/>
            <person name="Chen Z."/>
            <person name="Dunbar C."/>
            <person name="Freedman E."/>
            <person name="Gearin G."/>
            <person name="Gellesch M."/>
            <person name="Goldberg J."/>
            <person name="Griggs A."/>
            <person name="Gujja S."/>
            <person name="Heiman D."/>
            <person name="Howarth C."/>
            <person name="Larson L."/>
            <person name="Lui A."/>
            <person name="MacDonald P.J.P."/>
            <person name="Mehta T."/>
            <person name="Montmayeur A."/>
            <person name="Murphy C."/>
            <person name="Neiman D."/>
            <person name="Pearson M."/>
            <person name="Priest M."/>
            <person name="Roberts A."/>
            <person name="Saif S."/>
            <person name="Shea T."/>
            <person name="Shenoy N."/>
            <person name="Sisk P."/>
            <person name="Stolte C."/>
            <person name="Sykes S."/>
            <person name="Yandava C."/>
            <person name="Wortman J."/>
            <person name="Nusbaum C."/>
            <person name="Birren B."/>
        </authorList>
    </citation>
    <scope>NUCLEOTIDE SEQUENCE</scope>
    <source>
        <strain evidence="2">R3-111a-1</strain>
    </source>
</reference>
<dbReference type="HOGENOM" id="CLU_1695568_0_0_1"/>
<name>J3NPP6_GAET3</name>
<evidence type="ECO:0000313" key="2">
    <source>
        <dbReference type="EMBL" id="EJT78151.1"/>
    </source>
</evidence>
<reference evidence="3" key="5">
    <citation type="submission" date="2018-04" db="UniProtKB">
        <authorList>
            <consortium name="EnsemblFungi"/>
        </authorList>
    </citation>
    <scope>IDENTIFICATION</scope>
    <source>
        <strain evidence="3">R3-111a-1</strain>
    </source>
</reference>
<reference evidence="2" key="2">
    <citation type="submission" date="2010-07" db="EMBL/GenBank/DDBJ databases">
        <authorList>
            <consortium name="The Broad Institute Genome Sequencing Platform"/>
            <consortium name="Broad Institute Genome Sequencing Center for Infectious Disease"/>
            <person name="Ma L.-J."/>
            <person name="Dead R."/>
            <person name="Young S."/>
            <person name="Zeng Q."/>
            <person name="Koehrsen M."/>
            <person name="Alvarado L."/>
            <person name="Berlin A."/>
            <person name="Chapman S.B."/>
            <person name="Chen Z."/>
            <person name="Freedman E."/>
            <person name="Gellesch M."/>
            <person name="Goldberg J."/>
            <person name="Griggs A."/>
            <person name="Gujja S."/>
            <person name="Heilman E.R."/>
            <person name="Heiman D."/>
            <person name="Hepburn T."/>
            <person name="Howarth C."/>
            <person name="Jen D."/>
            <person name="Larson L."/>
            <person name="Mehta T."/>
            <person name="Neiman D."/>
            <person name="Pearson M."/>
            <person name="Roberts A."/>
            <person name="Saif S."/>
            <person name="Shea T."/>
            <person name="Shenoy N."/>
            <person name="Sisk P."/>
            <person name="Stolte C."/>
            <person name="Sykes S."/>
            <person name="Walk T."/>
            <person name="White J."/>
            <person name="Yandava C."/>
            <person name="Haas B."/>
            <person name="Nusbaum C."/>
            <person name="Birren B."/>
        </authorList>
    </citation>
    <scope>NUCLEOTIDE SEQUENCE</scope>
    <source>
        <strain evidence="2">R3-111a-1</strain>
    </source>
</reference>
<sequence>MPSKASVELWLRAQAAIRHSRGDRQARAPAGVAHFDGTWRGKILEAGGAASRVIALIFCLFRPTWTGFSASLDDTTDEQGRPPRANDKDYHSRQHVWIAKTKLGDSPRTQPSRRHRALAFGTSWQALQPRAGTHRYISAIGLAAGGGGPQPPGGE</sequence>
<evidence type="ECO:0000313" key="3">
    <source>
        <dbReference type="EnsemblFungi" id="EJT78151"/>
    </source>
</evidence>
<gene>
    <name evidence="3" type="primary">20343711</name>
    <name evidence="2" type="ORF">GGTG_03253</name>
</gene>
<dbReference type="VEuPathDB" id="FungiDB:GGTG_03253"/>
<reference evidence="3" key="4">
    <citation type="journal article" date="2015" name="G3 (Bethesda)">
        <title>Genome sequences of three phytopathogenic species of the Magnaporthaceae family of fungi.</title>
        <authorList>
            <person name="Okagaki L.H."/>
            <person name="Nunes C.C."/>
            <person name="Sailsbery J."/>
            <person name="Clay B."/>
            <person name="Brown D."/>
            <person name="John T."/>
            <person name="Oh Y."/>
            <person name="Young N."/>
            <person name="Fitzgerald M."/>
            <person name="Haas B.J."/>
            <person name="Zeng Q."/>
            <person name="Young S."/>
            <person name="Adiconis X."/>
            <person name="Fan L."/>
            <person name="Levin J.Z."/>
            <person name="Mitchell T.K."/>
            <person name="Okubara P.A."/>
            <person name="Farman M.L."/>
            <person name="Kohn L.M."/>
            <person name="Birren B."/>
            <person name="Ma L.-J."/>
            <person name="Dean R.A."/>
        </authorList>
    </citation>
    <scope>NUCLEOTIDE SEQUENCE</scope>
    <source>
        <strain evidence="3">R3-111a-1</strain>
    </source>
</reference>
<dbReference type="RefSeq" id="XP_009219296.1">
    <property type="nucleotide sequence ID" value="XM_009221032.1"/>
</dbReference>
<keyword evidence="4" id="KW-1185">Reference proteome</keyword>
<accession>J3NPP6</accession>
<dbReference type="EMBL" id="GL385396">
    <property type="protein sequence ID" value="EJT78151.1"/>
    <property type="molecule type" value="Genomic_DNA"/>
</dbReference>
<evidence type="ECO:0000313" key="4">
    <source>
        <dbReference type="Proteomes" id="UP000006039"/>
    </source>
</evidence>
<reference evidence="4" key="1">
    <citation type="submission" date="2010-07" db="EMBL/GenBank/DDBJ databases">
        <title>The genome sequence of Gaeumannomyces graminis var. tritici strain R3-111a-1.</title>
        <authorList>
            <consortium name="The Broad Institute Genome Sequencing Platform"/>
            <person name="Ma L.-J."/>
            <person name="Dead R."/>
            <person name="Young S."/>
            <person name="Zeng Q."/>
            <person name="Koehrsen M."/>
            <person name="Alvarado L."/>
            <person name="Berlin A."/>
            <person name="Chapman S.B."/>
            <person name="Chen Z."/>
            <person name="Freedman E."/>
            <person name="Gellesch M."/>
            <person name="Goldberg J."/>
            <person name="Griggs A."/>
            <person name="Gujja S."/>
            <person name="Heilman E.R."/>
            <person name="Heiman D."/>
            <person name="Hepburn T."/>
            <person name="Howarth C."/>
            <person name="Jen D."/>
            <person name="Larson L."/>
            <person name="Mehta T."/>
            <person name="Neiman D."/>
            <person name="Pearson M."/>
            <person name="Roberts A."/>
            <person name="Saif S."/>
            <person name="Shea T."/>
            <person name="Shenoy N."/>
            <person name="Sisk P."/>
            <person name="Stolte C."/>
            <person name="Sykes S."/>
            <person name="Walk T."/>
            <person name="White J."/>
            <person name="Yandava C."/>
            <person name="Haas B."/>
            <person name="Nusbaum C."/>
            <person name="Birren B."/>
        </authorList>
    </citation>
    <scope>NUCLEOTIDE SEQUENCE [LARGE SCALE GENOMIC DNA]</scope>
    <source>
        <strain evidence="4">R3-111a-1</strain>
    </source>
</reference>